<comment type="similarity">
    <text evidence="1">Belongs to the hemerythrin family.</text>
</comment>
<dbReference type="Gene3D" id="1.20.120.30">
    <property type="entry name" value="Aspartate receptor, ligand-binding domain"/>
    <property type="match status" value="1"/>
</dbReference>
<dbReference type="InterPro" id="IPR003660">
    <property type="entry name" value="HAMP_dom"/>
</dbReference>
<evidence type="ECO:0000256" key="1">
    <source>
        <dbReference type="ARBA" id="ARBA00010587"/>
    </source>
</evidence>
<dbReference type="PROSITE" id="PS50111">
    <property type="entry name" value="CHEMOTAXIS_TRANSDUC_2"/>
    <property type="match status" value="1"/>
</dbReference>
<evidence type="ECO:0000259" key="9">
    <source>
        <dbReference type="PROSITE" id="PS50111"/>
    </source>
</evidence>
<dbReference type="InterPro" id="IPR004090">
    <property type="entry name" value="Chemotax_Me-accpt_rcpt"/>
</dbReference>
<sequence length="1024" mass="113056">MMQTIDDMKLGHKLALVVGLPMLLLALAVWQYGSTLQRVLDGYDHLLNRVNRERGHSAAIGRWMLEARRSEKDFLLRLEPKYAERVGEMVEKARSEARALAKVDDAGPETGNKIVMLLESYQRAFQGVVEAWKERGLNHESGSQGTLRKAVHTLETEAKKARAQSVQGLGNLERDILTLRRHEKDYLLRLDKAYVGKAHESLTGIRNVIEASGLAPADKEGVLKLLETYRVSFMQLVADNEKIAVQSEEMRQVVHAIEPLIDDNIKHADEVLEASNQKLNELARGWSLMAMGMAVIALLLGSLFAFLLTRRIVSTMARVTQVVGRMSDGQITARLTGRIPGDEMGQIGERINAMGRHLQWIIRQMVLQTGNMIATSQQIIRIRDLVSQDTETSHQVVQAVTDENQKLGAELVELEQGVDRTVDNVQAISVSSIQLSQNMNTIASAAEQTSNNISTMASAAEEISSNLREVNRNLEQVNHSVSLVSHSIQDMNGSLAQVNDRCQAASRESEQAEQAAQSNYAVMDRLSGSAQEIGKAVEIIRGIAEQTNMLALNAAIEAAGAGDAGKGFAVVANEVKELARQTGAATEMIYQFIEEIQTHTKQANEAMDSIAGIIANINQANAEITQAVDGQTLATRRIADSMSQVSHAADEVTRSAMELNIASEEVARAAMEAATGTQSVAHAASDGARSAEDAARRSQDALVDAQAMRQAVGVTGEVFHTVREKMGEAMRTVAFLRAAVGHFDRMGRVLQKRGEMLYSAQLELDSGLPPFNVRKVMDGHYGYHMQLLNAVEGRITLPSSEVTSATACALGQWIEEVGRQGYGDRPEFMEMDKVHQALHALGKQILVDHEAGRSDLAHQELGEFDRMLKVLFAHLDALYMEGELDEERDIFPWNDALCVGVAQFDDDHKKLVRMVNDLARAMRSQDEGQSEVRSSILKGLVEYTVEHFGREAALFKQHGYPETEAHLRAHDKLVAKVLELVKEYEGGNSTVGTDLLVFAKNWLVEHIMGTDMKYREFFMSRGVR</sequence>
<dbReference type="Gene3D" id="1.20.120.50">
    <property type="entry name" value="Hemerythrin-like"/>
    <property type="match status" value="1"/>
</dbReference>
<evidence type="ECO:0000256" key="8">
    <source>
        <dbReference type="SAM" id="Phobius"/>
    </source>
</evidence>
<keyword evidence="7" id="KW-0175">Coiled coil</keyword>
<dbReference type="Pfam" id="PF13682">
    <property type="entry name" value="CZB"/>
    <property type="match status" value="1"/>
</dbReference>
<dbReference type="InterPro" id="IPR012312">
    <property type="entry name" value="Hemerythrin-like"/>
</dbReference>
<dbReference type="Proteomes" id="UP001628193">
    <property type="component" value="Unassembled WGS sequence"/>
</dbReference>
<evidence type="ECO:0000256" key="5">
    <source>
        <dbReference type="ARBA" id="ARBA00029447"/>
    </source>
</evidence>
<evidence type="ECO:0000259" key="10">
    <source>
        <dbReference type="PROSITE" id="PS50885"/>
    </source>
</evidence>
<dbReference type="InterPro" id="IPR025991">
    <property type="entry name" value="Chemoreceptor_zinc-bind_dom"/>
</dbReference>
<evidence type="ECO:0000313" key="12">
    <source>
        <dbReference type="Proteomes" id="UP001628193"/>
    </source>
</evidence>
<dbReference type="InterPro" id="IPR035938">
    <property type="entry name" value="Hemerythrin-like_sf"/>
</dbReference>
<comment type="similarity">
    <text evidence="5">Belongs to the methyl-accepting chemotaxis (MCP) protein family.</text>
</comment>
<evidence type="ECO:0000313" key="11">
    <source>
        <dbReference type="EMBL" id="GAB0056475.1"/>
    </source>
</evidence>
<dbReference type="PANTHER" id="PTHR32089:SF112">
    <property type="entry name" value="LYSOZYME-LIKE PROTEIN-RELATED"/>
    <property type="match status" value="1"/>
</dbReference>
<dbReference type="InterPro" id="IPR012827">
    <property type="entry name" value="Hemerythrin_metal-bd"/>
</dbReference>
<evidence type="ECO:0000256" key="2">
    <source>
        <dbReference type="ARBA" id="ARBA00022723"/>
    </source>
</evidence>
<evidence type="ECO:0000256" key="3">
    <source>
        <dbReference type="ARBA" id="ARBA00023004"/>
    </source>
</evidence>
<comment type="caution">
    <text evidence="11">The sequence shown here is derived from an EMBL/GenBank/DDBJ whole genome shotgun (WGS) entry which is preliminary data.</text>
</comment>
<dbReference type="InterPro" id="IPR032255">
    <property type="entry name" value="HBM"/>
</dbReference>
<dbReference type="Pfam" id="PF01814">
    <property type="entry name" value="Hemerythrin"/>
    <property type="match status" value="1"/>
</dbReference>
<dbReference type="SUPFAM" id="SSF47188">
    <property type="entry name" value="Hemerythrin-like"/>
    <property type="match status" value="1"/>
</dbReference>
<feature type="domain" description="Methyl-accepting transducer" evidence="9">
    <location>
        <begin position="431"/>
        <end position="667"/>
    </location>
</feature>
<evidence type="ECO:0000256" key="4">
    <source>
        <dbReference type="ARBA" id="ARBA00023224"/>
    </source>
</evidence>
<dbReference type="SUPFAM" id="SSF58104">
    <property type="entry name" value="Methyl-accepting chemotaxis protein (MCP) signaling domain"/>
    <property type="match status" value="1"/>
</dbReference>
<accession>A0ABQ0C6I3</accession>
<name>A0ABQ0C6I3_9PROT</name>
<dbReference type="RefSeq" id="WP_420904182.1">
    <property type="nucleotide sequence ID" value="NZ_BAAFGK010000002.1"/>
</dbReference>
<feature type="domain" description="HAMP" evidence="10">
    <location>
        <begin position="310"/>
        <end position="363"/>
    </location>
</feature>
<keyword evidence="8" id="KW-1133">Transmembrane helix</keyword>
<keyword evidence="4 6" id="KW-0807">Transducer</keyword>
<dbReference type="SMART" id="SM00283">
    <property type="entry name" value="MA"/>
    <property type="match status" value="1"/>
</dbReference>
<evidence type="ECO:0000256" key="7">
    <source>
        <dbReference type="SAM" id="Coils"/>
    </source>
</evidence>
<dbReference type="SMART" id="SM01358">
    <property type="entry name" value="HBM"/>
    <property type="match status" value="1"/>
</dbReference>
<evidence type="ECO:0000256" key="6">
    <source>
        <dbReference type="PROSITE-ProRule" id="PRU00284"/>
    </source>
</evidence>
<dbReference type="Gene3D" id="6.10.340.10">
    <property type="match status" value="1"/>
</dbReference>
<dbReference type="NCBIfam" id="NF033749">
    <property type="entry name" value="bact_hemeryth"/>
    <property type="match status" value="1"/>
</dbReference>
<keyword evidence="3" id="KW-0408">Iron</keyword>
<gene>
    <name evidence="11" type="ORF">SIID45300_00783</name>
</gene>
<keyword evidence="8" id="KW-0812">Transmembrane</keyword>
<feature type="coiled-coil region" evidence="7">
    <location>
        <begin position="460"/>
        <end position="515"/>
    </location>
</feature>
<dbReference type="InterPro" id="IPR004089">
    <property type="entry name" value="MCPsignal_dom"/>
</dbReference>
<feature type="transmembrane region" description="Helical" evidence="8">
    <location>
        <begin position="286"/>
        <end position="308"/>
    </location>
</feature>
<dbReference type="NCBIfam" id="TIGR02481">
    <property type="entry name" value="hemeryth_dom"/>
    <property type="match status" value="1"/>
</dbReference>
<dbReference type="SMART" id="SM00304">
    <property type="entry name" value="HAMP"/>
    <property type="match status" value="1"/>
</dbReference>
<dbReference type="Gene3D" id="1.10.287.950">
    <property type="entry name" value="Methyl-accepting chemotaxis protein"/>
    <property type="match status" value="1"/>
</dbReference>
<dbReference type="PROSITE" id="PS50885">
    <property type="entry name" value="HAMP"/>
    <property type="match status" value="1"/>
</dbReference>
<dbReference type="EMBL" id="BAAFGK010000002">
    <property type="protein sequence ID" value="GAB0056475.1"/>
    <property type="molecule type" value="Genomic_DNA"/>
</dbReference>
<keyword evidence="8" id="KW-0472">Membrane</keyword>
<dbReference type="PANTHER" id="PTHR32089">
    <property type="entry name" value="METHYL-ACCEPTING CHEMOTAXIS PROTEIN MCPB"/>
    <property type="match status" value="1"/>
</dbReference>
<keyword evidence="12" id="KW-1185">Reference proteome</keyword>
<dbReference type="CDD" id="cd12107">
    <property type="entry name" value="Hemerythrin"/>
    <property type="match status" value="1"/>
</dbReference>
<protein>
    <submittedName>
        <fullName evidence="11">Bacteriohemerythrin</fullName>
    </submittedName>
</protein>
<dbReference type="PRINTS" id="PR00260">
    <property type="entry name" value="CHEMTRNSDUCR"/>
</dbReference>
<proteinExistence type="inferred from homology"/>
<keyword evidence="2" id="KW-0479">Metal-binding</keyword>
<dbReference type="Pfam" id="PF00672">
    <property type="entry name" value="HAMP"/>
    <property type="match status" value="1"/>
</dbReference>
<organism evidence="11 12">
    <name type="scientific">Candidatus Magnetaquiglobus chichijimensis</name>
    <dbReference type="NCBI Taxonomy" id="3141448"/>
    <lineage>
        <taxon>Bacteria</taxon>
        <taxon>Pseudomonadati</taxon>
        <taxon>Pseudomonadota</taxon>
        <taxon>Magnetococcia</taxon>
        <taxon>Magnetococcales</taxon>
        <taxon>Candidatus Magnetaquicoccaceae</taxon>
        <taxon>Candidatus Magnetaquiglobus</taxon>
    </lineage>
</organism>
<reference evidence="11 12" key="1">
    <citation type="submission" date="2024-09" db="EMBL/GenBank/DDBJ databases">
        <title>Draft genome sequence of Candidatus Magnetaquicoccaceae bacterium FCR-1.</title>
        <authorList>
            <person name="Shimoshige H."/>
            <person name="Shimamura S."/>
            <person name="Taoka A."/>
            <person name="Kobayashi H."/>
            <person name="Maekawa T."/>
        </authorList>
    </citation>
    <scope>NUCLEOTIDE SEQUENCE [LARGE SCALE GENOMIC DNA]</scope>
    <source>
        <strain evidence="11 12">FCR-1</strain>
    </source>
</reference>
<dbReference type="Pfam" id="PF00015">
    <property type="entry name" value="MCPsignal"/>
    <property type="match status" value="1"/>
</dbReference>